<dbReference type="STRING" id="656179.AB870_21960"/>
<dbReference type="PANTHER" id="PTHR32305:SF15">
    <property type="entry name" value="PROTEIN RHSA-RELATED"/>
    <property type="match status" value="1"/>
</dbReference>
<sequence length="948" mass="105645">MTTIADDATVRRCAHTPTVTALDARALICRTVRYNRASGDDDIARYVSRQTWTVRGHHESSTDPRGSDAHQDTPASTPNFRYHRSLSGQPLAVHSADAGARFAIYDAARNIVWQQDGRGQQIRHTYDAQGRPLTVTEQRDDAPPRTTETLIYADATGTPDDNLRGQLIAHWSPAGLTSTPRYSMTQLPLDTDQRFLRDDVPESHWAPGEEDTWPRDLDAQTWTTTWSLDALGNETGHTNASGHSQRLHFDVAGQLCAGELQMAGSTAWLPVLRAVEYAPSGLPLREDVANGVTTLYEYEPQTDRLSHVLTTRPAAPGRRVALQTLAYVYDPVGNRVAIENTAPAGGRARQRRVDPENRYTLDALYRLIEATGTEDASLGQQGMSAYAPGPSWPSRDDLTPYTRTYDYDRAGNLVSMHHKGSVPFTTEMVVAPASNRAVVQTGDIAPDEVDAFFDACGNLRELDPGRPLTWNCRNQLRRVAQVSRAATTTAAADDDDETYWYDADGARATKLTRSLTSRTTRLVRVRYLPGLELRQTEQIPDGATQATPVETLDVIRFEAGGRAGVTVLHWQLGKPEGIAQDAWRFSLSDHIDSTILELDGNADIITFESYFPFGGTAYVSARTEIESAYKYRRYSGKERDATGLYAYGQRYYAPWLSRWINPDPAGPLDGWNLFSMVGNNPVNRRDVDGLMTEDRAARILQRGFRRLTQSSARSLRRPATRAASTTGDEPGAKRARLASEQAPDAGDGIRRFGPYRKGLTHELDTVVLAESRPLTSLEPPLDPPLRQSDMDAIRDRNLLSGGLDLQAIHVRSGNVEQHVAFYVDDDRKTARTLDNKIFVELMTRYDPFRIRSDHETISSWKSRRKGDRFVPIQNILDQDNAGAMARNPEKEGPIRAGILAGNYIPPISVIRMVGGKKFRLRDGRNRMVVARELNLTHVPVDVYERPRD</sequence>
<proteinExistence type="predicted"/>
<dbReference type="Proteomes" id="UP000035651">
    <property type="component" value="Chromosome"/>
</dbReference>
<organism evidence="2 3">
    <name type="scientific">Pandoraea faecigallinarum</name>
    <dbReference type="NCBI Taxonomy" id="656179"/>
    <lineage>
        <taxon>Bacteria</taxon>
        <taxon>Pseudomonadati</taxon>
        <taxon>Pseudomonadota</taxon>
        <taxon>Betaproteobacteria</taxon>
        <taxon>Burkholderiales</taxon>
        <taxon>Burkholderiaceae</taxon>
        <taxon>Pandoraea</taxon>
    </lineage>
</organism>
<dbReference type="InterPro" id="IPR041508">
    <property type="entry name" value="TcC-like_repeat"/>
</dbReference>
<evidence type="ECO:0000313" key="3">
    <source>
        <dbReference type="Proteomes" id="UP000035651"/>
    </source>
</evidence>
<accession>A0A173GZV2</accession>
<dbReference type="RefSeq" id="WP_053059658.1">
    <property type="nucleotide sequence ID" value="NZ_CP011807.3"/>
</dbReference>
<dbReference type="NCBIfam" id="TIGR03696">
    <property type="entry name" value="Rhs_assc_core"/>
    <property type="match status" value="1"/>
</dbReference>
<dbReference type="SUPFAM" id="SSF110849">
    <property type="entry name" value="ParB/Sulfiredoxin"/>
    <property type="match status" value="1"/>
</dbReference>
<keyword evidence="3" id="KW-1185">Reference proteome</keyword>
<feature type="region of interest" description="Disordered" evidence="1">
    <location>
        <begin position="53"/>
        <end position="82"/>
    </location>
</feature>
<dbReference type="EMBL" id="CP011807">
    <property type="protein sequence ID" value="ANI21707.1"/>
    <property type="molecule type" value="Genomic_DNA"/>
</dbReference>
<dbReference type="InterPro" id="IPR036086">
    <property type="entry name" value="ParB/Sulfiredoxin_sf"/>
</dbReference>
<dbReference type="Pfam" id="PF18807">
    <property type="entry name" value="TTc_toxin_rep"/>
    <property type="match status" value="1"/>
</dbReference>
<dbReference type="Gene3D" id="2.180.10.10">
    <property type="entry name" value="RHS repeat-associated core"/>
    <property type="match status" value="1"/>
</dbReference>
<gene>
    <name evidence="2" type="ORF">AB870_21960</name>
</gene>
<feature type="region of interest" description="Disordered" evidence="1">
    <location>
        <begin position="709"/>
        <end position="753"/>
    </location>
</feature>
<evidence type="ECO:0000313" key="2">
    <source>
        <dbReference type="EMBL" id="ANI21707.1"/>
    </source>
</evidence>
<dbReference type="OrthoDB" id="5445630at2"/>
<dbReference type="InterPro" id="IPR022385">
    <property type="entry name" value="Rhs_assc_core"/>
</dbReference>
<dbReference type="InterPro" id="IPR050708">
    <property type="entry name" value="T6SS_VgrG/RHS"/>
</dbReference>
<feature type="compositionally biased region" description="Basic and acidic residues" evidence="1">
    <location>
        <begin position="56"/>
        <end position="71"/>
    </location>
</feature>
<name>A0A173GZV2_9BURK</name>
<evidence type="ECO:0000256" key="1">
    <source>
        <dbReference type="SAM" id="MobiDB-lite"/>
    </source>
</evidence>
<dbReference type="AlphaFoldDB" id="A0A173GZV2"/>
<dbReference type="PANTHER" id="PTHR32305">
    <property type="match status" value="1"/>
</dbReference>
<reference evidence="2" key="1">
    <citation type="submission" date="2016-06" db="EMBL/GenBank/DDBJ databases">
        <title>Complete Genome Sequence of Pandoraea faecigallinarum DSM-23572.</title>
        <authorList>
            <person name="Yong D."/>
            <person name="Ee R."/>
            <person name="Lim Y.-L."/>
            <person name="Yin W.-F."/>
            <person name="Chan K.-G."/>
        </authorList>
    </citation>
    <scope>NUCLEOTIDE SEQUENCE</scope>
    <source>
        <strain evidence="2">DSM 23572</strain>
    </source>
</reference>
<evidence type="ECO:0008006" key="4">
    <source>
        <dbReference type="Google" id="ProtNLM"/>
    </source>
</evidence>
<protein>
    <recommendedName>
        <fullName evidence="4">Toxin</fullName>
    </recommendedName>
</protein>
<dbReference type="KEGG" id="pfg:AB870_21960"/>